<evidence type="ECO:0000313" key="8">
    <source>
        <dbReference type="Proteomes" id="UP000308038"/>
    </source>
</evidence>
<feature type="transmembrane region" description="Helical" evidence="5">
    <location>
        <begin position="306"/>
        <end position="324"/>
    </location>
</feature>
<sequence length="492" mass="53825">MTDLNRPLALRRPMVTPASRAHGPQRKGPLVRVHNGRLVRTDSAVERQPLDTPLLPTEMAAAPAHSSLARRLMIIGFIATLFLPSLYDVGSIRLSPSLILLIVTLPVMLGLWAVGRAGQRSVIDALVLAFAIWAAATRFLLLDPRDAIEPAGVVLLQSAGAYFAGRVLVRDAPSMRYTFAVAIVGVILLAPFLIWESVSGTKPLLDLAGRFGQALAPTYMEERWGFSRAQGVFEHPILLGVFCATLMAPAIYITAARRTLAFRSGIASTVAIATLTSLSTGALLSMNVQFALMTWNLLLRRVQRRWIILIALCVAAFVVTDLLSDRTPFHLFVDYATFNTRNSYNRILIWEFGTADVMRSPLIGHGTDEWERPAYMSNSMDNFWLVIAYRYGLVGLALLASVFMLTLFRASKGGTAGDDEAAIRLGYVFAVVATMVAIVSVHLWNNSYIWLMFVLGAGGWLVEAARPRNEAKVRRGQAAPPVVAGHFAPLPS</sequence>
<dbReference type="InterPro" id="IPR007016">
    <property type="entry name" value="O-antigen_ligase-rel_domated"/>
</dbReference>
<evidence type="ECO:0000256" key="2">
    <source>
        <dbReference type="ARBA" id="ARBA00022692"/>
    </source>
</evidence>
<comment type="caution">
    <text evidence="7">The sequence shown here is derived from an EMBL/GenBank/DDBJ whole genome shotgun (WGS) entry which is preliminary data.</text>
</comment>
<evidence type="ECO:0000256" key="3">
    <source>
        <dbReference type="ARBA" id="ARBA00022989"/>
    </source>
</evidence>
<feature type="transmembrane region" description="Helical" evidence="5">
    <location>
        <begin position="421"/>
        <end position="441"/>
    </location>
</feature>
<evidence type="ECO:0000256" key="5">
    <source>
        <dbReference type="SAM" id="Phobius"/>
    </source>
</evidence>
<organism evidence="7 8">
    <name type="scientific">Sphingomonas olei</name>
    <dbReference type="NCBI Taxonomy" id="1886787"/>
    <lineage>
        <taxon>Bacteria</taxon>
        <taxon>Pseudomonadati</taxon>
        <taxon>Pseudomonadota</taxon>
        <taxon>Alphaproteobacteria</taxon>
        <taxon>Sphingomonadales</taxon>
        <taxon>Sphingomonadaceae</taxon>
        <taxon>Sphingomonas</taxon>
    </lineage>
</organism>
<keyword evidence="2 5" id="KW-0812">Transmembrane</keyword>
<protein>
    <recommendedName>
        <fullName evidence="6">O-antigen ligase-related domain-containing protein</fullName>
    </recommendedName>
</protein>
<evidence type="ECO:0000259" key="6">
    <source>
        <dbReference type="Pfam" id="PF04932"/>
    </source>
</evidence>
<evidence type="ECO:0000256" key="4">
    <source>
        <dbReference type="ARBA" id="ARBA00023136"/>
    </source>
</evidence>
<reference evidence="7 8" key="1">
    <citation type="submission" date="2019-04" db="EMBL/GenBank/DDBJ databases">
        <title>Microbes associate with the intestines of laboratory mice.</title>
        <authorList>
            <person name="Navarre W."/>
            <person name="Wong E."/>
            <person name="Huang K.C."/>
            <person name="Tropini C."/>
            <person name="Ng K."/>
            <person name="Yu B."/>
        </authorList>
    </citation>
    <scope>NUCLEOTIDE SEQUENCE [LARGE SCALE GENOMIC DNA]</scope>
    <source>
        <strain evidence="7 8">NM83_B4-11</strain>
    </source>
</reference>
<keyword evidence="3 5" id="KW-1133">Transmembrane helix</keyword>
<feature type="domain" description="O-antigen ligase-related" evidence="6">
    <location>
        <begin position="269"/>
        <end position="399"/>
    </location>
</feature>
<feature type="transmembrane region" description="Helical" evidence="5">
    <location>
        <begin position="282"/>
        <end position="299"/>
    </location>
</feature>
<dbReference type="RefSeq" id="WP_136451712.1">
    <property type="nucleotide sequence ID" value="NZ_SSTI01000007.1"/>
</dbReference>
<feature type="transmembrane region" description="Helical" evidence="5">
    <location>
        <begin position="383"/>
        <end position="409"/>
    </location>
</feature>
<feature type="transmembrane region" description="Helical" evidence="5">
    <location>
        <begin position="177"/>
        <end position="195"/>
    </location>
</feature>
<feature type="transmembrane region" description="Helical" evidence="5">
    <location>
        <begin position="260"/>
        <end position="276"/>
    </location>
</feature>
<feature type="transmembrane region" description="Helical" evidence="5">
    <location>
        <begin position="447"/>
        <end position="465"/>
    </location>
</feature>
<accession>A0ABY2QIQ9</accession>
<dbReference type="InterPro" id="IPR051533">
    <property type="entry name" value="WaaL-like"/>
</dbReference>
<dbReference type="EMBL" id="SSTI01000007">
    <property type="protein sequence ID" value="THG39684.1"/>
    <property type="molecule type" value="Genomic_DNA"/>
</dbReference>
<keyword evidence="8" id="KW-1185">Reference proteome</keyword>
<evidence type="ECO:0000313" key="7">
    <source>
        <dbReference type="EMBL" id="THG39684.1"/>
    </source>
</evidence>
<keyword evidence="4 5" id="KW-0472">Membrane</keyword>
<feature type="transmembrane region" description="Helical" evidence="5">
    <location>
        <begin position="147"/>
        <end position="165"/>
    </location>
</feature>
<dbReference type="Pfam" id="PF04932">
    <property type="entry name" value="Wzy_C"/>
    <property type="match status" value="1"/>
</dbReference>
<feature type="transmembrane region" description="Helical" evidence="5">
    <location>
        <begin position="121"/>
        <end position="141"/>
    </location>
</feature>
<feature type="transmembrane region" description="Helical" evidence="5">
    <location>
        <begin position="235"/>
        <end position="253"/>
    </location>
</feature>
<gene>
    <name evidence="7" type="ORF">E5988_11025</name>
</gene>
<comment type="subcellular location">
    <subcellularLocation>
        <location evidence="1">Membrane</location>
        <topology evidence="1">Multi-pass membrane protein</topology>
    </subcellularLocation>
</comment>
<feature type="transmembrane region" description="Helical" evidence="5">
    <location>
        <begin position="68"/>
        <end position="87"/>
    </location>
</feature>
<name>A0ABY2QIQ9_9SPHN</name>
<feature type="transmembrane region" description="Helical" evidence="5">
    <location>
        <begin position="93"/>
        <end position="114"/>
    </location>
</feature>
<dbReference type="PANTHER" id="PTHR37422:SF21">
    <property type="entry name" value="EXOQ-LIKE PROTEIN"/>
    <property type="match status" value="1"/>
</dbReference>
<dbReference type="Proteomes" id="UP000308038">
    <property type="component" value="Unassembled WGS sequence"/>
</dbReference>
<dbReference type="PANTHER" id="PTHR37422">
    <property type="entry name" value="TEICHURONIC ACID BIOSYNTHESIS PROTEIN TUAE"/>
    <property type="match status" value="1"/>
</dbReference>
<evidence type="ECO:0000256" key="1">
    <source>
        <dbReference type="ARBA" id="ARBA00004141"/>
    </source>
</evidence>
<proteinExistence type="predicted"/>